<evidence type="ECO:0000313" key="1">
    <source>
        <dbReference type="EMBL" id="KAH9697782.1"/>
    </source>
</evidence>
<gene>
    <name evidence="1" type="ORF">KPL71_023752</name>
</gene>
<sequence>MVWVEELVAGVRIQRTDCKQVVECRKVVKCLGQAWFQTSFTRSIRTLISTKRPLPKEYIQSSRLISVLYKPLRVSKKDTWNITELTAYVVQEEESLKKGKSHTAMMATTQESGSVKKGSSKGSNKFFKKKKFGKKTSRGNSSTTSGSTSESFKGKCHFCKKPGHKRAECRGFKAWLENKGIHVALSRRKPNEGELIVHMGNGVTAKVETIGVVRLHLATGYFLDLLDTSYIPSIRRNLIYVSILDRCGCTFHFGDRKVYLFRNSKLVGSGTLYDGLYIIDLVPHAVESSSNAHVMNVISSNRARVDENSSMLWHKQLGHISKQMMERLIKDDILHNLDFFDFSTCVDCIKGKLTVKTRKERTWRSQQVLELVHTDICGPLTPIAIGGYKYFITFIDDFSRYGHVELLAEKSESLSAFQAFKANVELQKGKKIKAVRSDRGGEYYERYDETGRNPRPFARFLQECGIEAQYTMPGTPEQNGIAERRNHTLLDMVRCMLSNSTLPDFLWGEALRTAAYILNQVPSSRDSRFYCPSHTTRIIESDRAIYFEDDHNGGSSEPRSLTLREEPVVLPIPSFPTSAVGLSHIDVSSVDPEPHHDMEPMTVEDDVTDVQFKRSERVRRPAISNYYVVYLQEHDFDADSSSDLVTFQEAISCSKSSS</sequence>
<reference evidence="2" key="1">
    <citation type="journal article" date="2023" name="Hortic. Res.">
        <title>A chromosome-level phased genome enabling allele-level studies in sweet orange: a case study on citrus Huanglongbing tolerance.</title>
        <authorList>
            <person name="Wu B."/>
            <person name="Yu Q."/>
            <person name="Deng Z."/>
            <person name="Duan Y."/>
            <person name="Luo F."/>
            <person name="Gmitter F. Jr."/>
        </authorList>
    </citation>
    <scope>NUCLEOTIDE SEQUENCE [LARGE SCALE GENOMIC DNA]</scope>
    <source>
        <strain evidence="2">cv. Valencia</strain>
    </source>
</reference>
<dbReference type="Proteomes" id="UP000829398">
    <property type="component" value="Chromosome 8"/>
</dbReference>
<name>A0ACB8IM61_CITSI</name>
<accession>A0ACB8IM61</accession>
<protein>
    <submittedName>
        <fullName evidence="1">Uncharacterized protein</fullName>
    </submittedName>
</protein>
<comment type="caution">
    <text evidence="1">The sequence shown here is derived from an EMBL/GenBank/DDBJ whole genome shotgun (WGS) entry which is preliminary data.</text>
</comment>
<dbReference type="EMBL" id="CM039177">
    <property type="protein sequence ID" value="KAH9697782.1"/>
    <property type="molecule type" value="Genomic_DNA"/>
</dbReference>
<keyword evidence="2" id="KW-1185">Reference proteome</keyword>
<evidence type="ECO:0000313" key="2">
    <source>
        <dbReference type="Proteomes" id="UP000829398"/>
    </source>
</evidence>
<proteinExistence type="predicted"/>
<organism evidence="1 2">
    <name type="scientific">Citrus sinensis</name>
    <name type="common">Sweet orange</name>
    <name type="synonym">Citrus aurantium var. sinensis</name>
    <dbReference type="NCBI Taxonomy" id="2711"/>
    <lineage>
        <taxon>Eukaryota</taxon>
        <taxon>Viridiplantae</taxon>
        <taxon>Streptophyta</taxon>
        <taxon>Embryophyta</taxon>
        <taxon>Tracheophyta</taxon>
        <taxon>Spermatophyta</taxon>
        <taxon>Magnoliopsida</taxon>
        <taxon>eudicotyledons</taxon>
        <taxon>Gunneridae</taxon>
        <taxon>Pentapetalae</taxon>
        <taxon>rosids</taxon>
        <taxon>malvids</taxon>
        <taxon>Sapindales</taxon>
        <taxon>Rutaceae</taxon>
        <taxon>Aurantioideae</taxon>
        <taxon>Citrus</taxon>
    </lineage>
</organism>